<protein>
    <recommendedName>
        <fullName evidence="6">Reverse transcriptase domain-containing protein</fullName>
    </recommendedName>
</protein>
<sequence length="556" mass="63129">MDNSIFENTQFPYNIATESSNEPLKILQINLARAKAATNQLQETASTIKPDVILVQEQYINNNGIPQTWKTFSSSNQKAAILIPSPKLKPALLATKVNMVALKIQTSSFPITMISAYSSPAQDVHTTLQEIQEIISSLPEEKIIIGADLNGHNTLWGYRSNDNRGKDILDFILANNLNIINKPDALPTFQRNSSVGWPDLTLCSQSLIDSSINWEVLEEISLSHHKYIETTIASAVANQFYKTYKIRHGNHLRFLNILGKEIYHLERKIKAARNSGELNNATIELQTLIINACKKSFKIKKQLLITKPNWWTEQLEIHKKKVRALRRRAQRAPEIERQARYQVFKKEKAKYKRHIKQARNMGWRKFCSAASHPYGKQYKAAFRKSVFPAQIPYLINGDPKESLREAAQNILDQIFLSPAIPTNYNLTTSTQPPDPPFSPSRNLGGNRTSSKGGKDQRLASSYRPISLLPTIGKVLEKLMTQRLTYHLESTNSLNDRQHGFRESKSVDTAIKELLRNIKTARRDGKHVLVLSIDIKGAFDNLQHRAILKTGRQLLPK</sequence>
<feature type="compositionally biased region" description="Polar residues" evidence="1">
    <location>
        <begin position="439"/>
        <end position="451"/>
    </location>
</feature>
<dbReference type="GO" id="GO:0003824">
    <property type="term" value="F:catalytic activity"/>
    <property type="evidence" value="ECO:0007669"/>
    <property type="project" value="InterPro"/>
</dbReference>
<dbReference type="CDD" id="cd09077">
    <property type="entry name" value="R1-I-EN"/>
    <property type="match status" value="1"/>
</dbReference>
<dbReference type="AlphaFoldDB" id="A0A4Y2TPJ1"/>
<feature type="domain" description="Reverse transcriptase" evidence="2">
    <location>
        <begin position="456"/>
        <end position="549"/>
    </location>
</feature>
<evidence type="ECO:0000259" key="2">
    <source>
        <dbReference type="Pfam" id="PF00078"/>
    </source>
</evidence>
<dbReference type="Pfam" id="PF00078">
    <property type="entry name" value="RVT_1"/>
    <property type="match status" value="1"/>
</dbReference>
<dbReference type="InterPro" id="IPR043502">
    <property type="entry name" value="DNA/RNA_pol_sf"/>
</dbReference>
<dbReference type="InterPro" id="IPR000477">
    <property type="entry name" value="RT_dom"/>
</dbReference>
<organism evidence="4 5">
    <name type="scientific">Araneus ventricosus</name>
    <name type="common">Orbweaver spider</name>
    <name type="synonym">Epeira ventricosa</name>
    <dbReference type="NCBI Taxonomy" id="182803"/>
    <lineage>
        <taxon>Eukaryota</taxon>
        <taxon>Metazoa</taxon>
        <taxon>Ecdysozoa</taxon>
        <taxon>Arthropoda</taxon>
        <taxon>Chelicerata</taxon>
        <taxon>Arachnida</taxon>
        <taxon>Araneae</taxon>
        <taxon>Araneomorphae</taxon>
        <taxon>Entelegynae</taxon>
        <taxon>Araneoidea</taxon>
        <taxon>Araneidae</taxon>
        <taxon>Araneus</taxon>
    </lineage>
</organism>
<evidence type="ECO:0008006" key="6">
    <source>
        <dbReference type="Google" id="ProtNLM"/>
    </source>
</evidence>
<dbReference type="Proteomes" id="UP000499080">
    <property type="component" value="Unassembled WGS sequence"/>
</dbReference>
<dbReference type="InterPro" id="IPR036691">
    <property type="entry name" value="Endo/exonu/phosph_ase_sf"/>
</dbReference>
<feature type="region of interest" description="Disordered" evidence="1">
    <location>
        <begin position="425"/>
        <end position="459"/>
    </location>
</feature>
<comment type="caution">
    <text evidence="4">The sequence shown here is derived from an EMBL/GenBank/DDBJ whole genome shotgun (WGS) entry which is preliminary data.</text>
</comment>
<dbReference type="GO" id="GO:0071897">
    <property type="term" value="P:DNA biosynthetic process"/>
    <property type="evidence" value="ECO:0007669"/>
    <property type="project" value="UniProtKB-ARBA"/>
</dbReference>
<evidence type="ECO:0000313" key="4">
    <source>
        <dbReference type="EMBL" id="GBO01016.1"/>
    </source>
</evidence>
<dbReference type="PANTHER" id="PTHR33273:SF4">
    <property type="entry name" value="ENDONUCLEASE_EXONUCLEASE_PHOSPHATASE DOMAIN-CONTAINING PROTEIN"/>
    <property type="match status" value="1"/>
</dbReference>
<feature type="domain" description="Endonuclease/exonuclease/phosphatase" evidence="3">
    <location>
        <begin position="111"/>
        <end position="228"/>
    </location>
</feature>
<dbReference type="SUPFAM" id="SSF56219">
    <property type="entry name" value="DNase I-like"/>
    <property type="match status" value="1"/>
</dbReference>
<evidence type="ECO:0000259" key="3">
    <source>
        <dbReference type="Pfam" id="PF14529"/>
    </source>
</evidence>
<dbReference type="Pfam" id="PF14529">
    <property type="entry name" value="Exo_endo_phos_2"/>
    <property type="match status" value="1"/>
</dbReference>
<evidence type="ECO:0000313" key="5">
    <source>
        <dbReference type="Proteomes" id="UP000499080"/>
    </source>
</evidence>
<dbReference type="EMBL" id="BGPR01029306">
    <property type="protein sequence ID" value="GBO01016.1"/>
    <property type="molecule type" value="Genomic_DNA"/>
</dbReference>
<keyword evidence="5" id="KW-1185">Reference proteome</keyword>
<dbReference type="Gene3D" id="3.60.10.10">
    <property type="entry name" value="Endonuclease/exonuclease/phosphatase"/>
    <property type="match status" value="1"/>
</dbReference>
<accession>A0A4Y2TPJ1</accession>
<name>A0A4Y2TPJ1_ARAVE</name>
<proteinExistence type="predicted"/>
<dbReference type="InterPro" id="IPR005135">
    <property type="entry name" value="Endo/exonuclease/phosphatase"/>
</dbReference>
<dbReference type="PANTHER" id="PTHR33273">
    <property type="entry name" value="DOMAIN-CONTAINING PROTEIN, PUTATIVE-RELATED"/>
    <property type="match status" value="1"/>
</dbReference>
<dbReference type="OrthoDB" id="6437148at2759"/>
<gene>
    <name evidence="4" type="ORF">AVEN_151532_1</name>
</gene>
<reference evidence="4 5" key="1">
    <citation type="journal article" date="2019" name="Sci. Rep.">
        <title>Orb-weaving spider Araneus ventricosus genome elucidates the spidroin gene catalogue.</title>
        <authorList>
            <person name="Kono N."/>
            <person name="Nakamura H."/>
            <person name="Ohtoshi R."/>
            <person name="Moran D.A.P."/>
            <person name="Shinohara A."/>
            <person name="Yoshida Y."/>
            <person name="Fujiwara M."/>
            <person name="Mori M."/>
            <person name="Tomita M."/>
            <person name="Arakawa K."/>
        </authorList>
    </citation>
    <scope>NUCLEOTIDE SEQUENCE [LARGE SCALE GENOMIC DNA]</scope>
</reference>
<dbReference type="SUPFAM" id="SSF56672">
    <property type="entry name" value="DNA/RNA polymerases"/>
    <property type="match status" value="1"/>
</dbReference>
<evidence type="ECO:0000256" key="1">
    <source>
        <dbReference type="SAM" id="MobiDB-lite"/>
    </source>
</evidence>